<feature type="domain" description="3-hydroxyacyl-CoA dehydrogenase C-terminal" evidence="6">
    <location>
        <begin position="205"/>
        <end position="300"/>
    </location>
</feature>
<dbReference type="InterPro" id="IPR006176">
    <property type="entry name" value="3-OHacyl-CoA_DH_NAD-bd"/>
</dbReference>
<dbReference type="GO" id="GO:0016616">
    <property type="term" value="F:oxidoreductase activity, acting on the CH-OH group of donors, NAD or NADP as acceptor"/>
    <property type="evidence" value="ECO:0007669"/>
    <property type="project" value="InterPro"/>
</dbReference>
<evidence type="ECO:0000256" key="3">
    <source>
        <dbReference type="ARBA" id="ARBA00023002"/>
    </source>
</evidence>
<dbReference type="InterPro" id="IPR008927">
    <property type="entry name" value="6-PGluconate_DH-like_C_sf"/>
</dbReference>
<feature type="domain" description="3-hydroxyacyl-CoA dehydrogenase NAD binding" evidence="7">
    <location>
        <begin position="26"/>
        <end position="202"/>
    </location>
</feature>
<reference evidence="8 9" key="1">
    <citation type="submission" date="2020-05" db="EMBL/GenBank/DDBJ databases">
        <title>Nakamurella sp. DB0629 isolated from air conditioner.</title>
        <authorList>
            <person name="Kim D.H."/>
            <person name="Kim D.-U."/>
        </authorList>
    </citation>
    <scope>NUCLEOTIDE SEQUENCE [LARGE SCALE GENOMIC DNA]</scope>
    <source>
        <strain evidence="8 9">DB0629</strain>
    </source>
</reference>
<dbReference type="EMBL" id="JABEND010000010">
    <property type="protein sequence ID" value="NNG37113.1"/>
    <property type="molecule type" value="Genomic_DNA"/>
</dbReference>
<comment type="caution">
    <text evidence="8">The sequence shown here is derived from an EMBL/GenBank/DDBJ whole genome shotgun (WGS) entry which is preliminary data.</text>
</comment>
<sequence length="304" mass="31419">MSTPPQPSRPAPSRPGQSPRKAPARVAVVGAGRMGSGIAHAFLLAGSTVQIVESDAGAAERGRSAVAKALQASVDRGKLDGPVEHTQRRLEVRTDIAALGQVELAVEAVPEDPALKADVLARLAAAAGPEAVLASNTSSLSIDELAAAVPAPDRLLGLHFFNPVPASTLVEVVAGTATDPAVVTAAQQWVTALGKTAVTVRDSPGFASSRLGVLLGLEAIRMLEAGVASAEDIDAAMTLGYGHPMGPLRLTDLVGLDVRLGIAEYLAGKLGERFTPPQLLRDKVSRGELGRKSGRGFFEWEDQA</sequence>
<dbReference type="AlphaFoldDB" id="A0A849ABQ0"/>
<name>A0A849ABQ0_9ACTN</name>
<evidence type="ECO:0000259" key="6">
    <source>
        <dbReference type="Pfam" id="PF00725"/>
    </source>
</evidence>
<proteinExistence type="inferred from homology"/>
<evidence type="ECO:0000313" key="9">
    <source>
        <dbReference type="Proteomes" id="UP000562984"/>
    </source>
</evidence>
<dbReference type="GO" id="GO:0006631">
    <property type="term" value="P:fatty acid metabolic process"/>
    <property type="evidence" value="ECO:0007669"/>
    <property type="project" value="InterPro"/>
</dbReference>
<dbReference type="Proteomes" id="UP000562984">
    <property type="component" value="Unassembled WGS sequence"/>
</dbReference>
<evidence type="ECO:0000259" key="7">
    <source>
        <dbReference type="Pfam" id="PF02737"/>
    </source>
</evidence>
<dbReference type="InterPro" id="IPR013328">
    <property type="entry name" value="6PGD_dom2"/>
</dbReference>
<keyword evidence="3" id="KW-0560">Oxidoreductase</keyword>
<dbReference type="SUPFAM" id="SSF48179">
    <property type="entry name" value="6-phosphogluconate dehydrogenase C-terminal domain-like"/>
    <property type="match status" value="1"/>
</dbReference>
<dbReference type="InterPro" id="IPR006108">
    <property type="entry name" value="3HC_DH_C"/>
</dbReference>
<dbReference type="RefSeq" id="WP_171200810.1">
    <property type="nucleotide sequence ID" value="NZ_JABEND010000010.1"/>
</dbReference>
<dbReference type="GO" id="GO:0070403">
    <property type="term" value="F:NAD+ binding"/>
    <property type="evidence" value="ECO:0007669"/>
    <property type="project" value="InterPro"/>
</dbReference>
<dbReference type="SUPFAM" id="SSF51735">
    <property type="entry name" value="NAD(P)-binding Rossmann-fold domains"/>
    <property type="match status" value="1"/>
</dbReference>
<dbReference type="PIRSF" id="PIRSF000105">
    <property type="entry name" value="HCDH"/>
    <property type="match status" value="1"/>
</dbReference>
<protein>
    <submittedName>
        <fullName evidence="8">3-hydroxyacyl-CoA dehydrogenase family protein</fullName>
    </submittedName>
</protein>
<dbReference type="FunFam" id="3.40.50.720:FF:000009">
    <property type="entry name" value="Fatty oxidation complex, alpha subunit"/>
    <property type="match status" value="1"/>
</dbReference>
<feature type="site" description="Important for catalytic activity" evidence="4">
    <location>
        <position position="159"/>
    </location>
</feature>
<organism evidence="8 9">
    <name type="scientific">Nakamurella aerolata</name>
    <dbReference type="NCBI Taxonomy" id="1656892"/>
    <lineage>
        <taxon>Bacteria</taxon>
        <taxon>Bacillati</taxon>
        <taxon>Actinomycetota</taxon>
        <taxon>Actinomycetes</taxon>
        <taxon>Nakamurellales</taxon>
        <taxon>Nakamurellaceae</taxon>
        <taxon>Nakamurella</taxon>
    </lineage>
</organism>
<dbReference type="Pfam" id="PF02737">
    <property type="entry name" value="3HCDH_N"/>
    <property type="match status" value="1"/>
</dbReference>
<evidence type="ECO:0000256" key="4">
    <source>
        <dbReference type="PIRSR" id="PIRSR000105-1"/>
    </source>
</evidence>
<keyword evidence="9" id="KW-1185">Reference proteome</keyword>
<dbReference type="PANTHER" id="PTHR48075:SF5">
    <property type="entry name" value="3-HYDROXYBUTYRYL-COA DEHYDROGENASE"/>
    <property type="match status" value="1"/>
</dbReference>
<dbReference type="Gene3D" id="3.40.50.720">
    <property type="entry name" value="NAD(P)-binding Rossmann-like Domain"/>
    <property type="match status" value="1"/>
</dbReference>
<comment type="similarity">
    <text evidence="2">Belongs to the 3-hydroxyacyl-CoA dehydrogenase family.</text>
</comment>
<evidence type="ECO:0000256" key="2">
    <source>
        <dbReference type="ARBA" id="ARBA00009463"/>
    </source>
</evidence>
<gene>
    <name evidence="8" type="ORF">HKD39_15645</name>
</gene>
<feature type="region of interest" description="Disordered" evidence="5">
    <location>
        <begin position="1"/>
        <end position="23"/>
    </location>
</feature>
<evidence type="ECO:0000313" key="8">
    <source>
        <dbReference type="EMBL" id="NNG37113.1"/>
    </source>
</evidence>
<comment type="pathway">
    <text evidence="1">Lipid metabolism; butanoate metabolism.</text>
</comment>
<evidence type="ECO:0000256" key="1">
    <source>
        <dbReference type="ARBA" id="ARBA00005086"/>
    </source>
</evidence>
<evidence type="ECO:0000256" key="5">
    <source>
        <dbReference type="SAM" id="MobiDB-lite"/>
    </source>
</evidence>
<feature type="compositionally biased region" description="Pro residues" evidence="5">
    <location>
        <begin position="1"/>
        <end position="13"/>
    </location>
</feature>
<dbReference type="InterPro" id="IPR036291">
    <property type="entry name" value="NAD(P)-bd_dom_sf"/>
</dbReference>
<dbReference type="InterPro" id="IPR022694">
    <property type="entry name" value="3-OHacyl-CoA_DH"/>
</dbReference>
<dbReference type="Pfam" id="PF00725">
    <property type="entry name" value="3HCDH"/>
    <property type="match status" value="1"/>
</dbReference>
<accession>A0A849ABQ0</accession>
<dbReference type="Gene3D" id="1.10.1040.10">
    <property type="entry name" value="N-(1-d-carboxylethyl)-l-norvaline Dehydrogenase, domain 2"/>
    <property type="match status" value="1"/>
</dbReference>
<feature type="compositionally biased region" description="Low complexity" evidence="5">
    <location>
        <begin position="14"/>
        <end position="23"/>
    </location>
</feature>
<dbReference type="PANTHER" id="PTHR48075">
    <property type="entry name" value="3-HYDROXYACYL-COA DEHYDROGENASE FAMILY PROTEIN"/>
    <property type="match status" value="1"/>
</dbReference>